<dbReference type="PROSITE" id="PS51318">
    <property type="entry name" value="TAT"/>
    <property type="match status" value="1"/>
</dbReference>
<dbReference type="Pfam" id="PF01569">
    <property type="entry name" value="PAP2"/>
    <property type="match status" value="1"/>
</dbReference>
<dbReference type="PANTHER" id="PTHR34599">
    <property type="entry name" value="PEROXIDASE-RELATED"/>
    <property type="match status" value="1"/>
</dbReference>
<keyword evidence="4" id="KW-1185">Reference proteome</keyword>
<gene>
    <name evidence="3" type="ORF">ACFFIC_04785</name>
</gene>
<dbReference type="CDD" id="cd03398">
    <property type="entry name" value="PAP2_haloperoxidase"/>
    <property type="match status" value="1"/>
</dbReference>
<evidence type="ECO:0000259" key="2">
    <source>
        <dbReference type="Pfam" id="PF01569"/>
    </source>
</evidence>
<feature type="domain" description="Phosphatidic acid phosphatase type 2/haloperoxidase" evidence="2">
    <location>
        <begin position="319"/>
        <end position="447"/>
    </location>
</feature>
<comment type="caution">
    <text evidence="3">The sequence shown here is derived from an EMBL/GenBank/DDBJ whole genome shotgun (WGS) entry which is preliminary data.</text>
</comment>
<dbReference type="InterPro" id="IPR036938">
    <property type="entry name" value="PAP2/HPO_sf"/>
</dbReference>
<dbReference type="RefSeq" id="WP_377048999.1">
    <property type="nucleotide sequence ID" value="NZ_JBHLVZ010000002.1"/>
</dbReference>
<reference evidence="3 4" key="1">
    <citation type="submission" date="2024-09" db="EMBL/GenBank/DDBJ databases">
        <authorList>
            <person name="Sun Q."/>
            <person name="Mori K."/>
        </authorList>
    </citation>
    <scope>NUCLEOTIDE SEQUENCE [LARGE SCALE GENOMIC DNA]</scope>
    <source>
        <strain evidence="3 4">CCM 7468</strain>
    </source>
</reference>
<evidence type="ECO:0000256" key="1">
    <source>
        <dbReference type="SAM" id="SignalP"/>
    </source>
</evidence>
<accession>A0ABV6IQ15</accession>
<proteinExistence type="predicted"/>
<dbReference type="InterPro" id="IPR006311">
    <property type="entry name" value="TAT_signal"/>
</dbReference>
<evidence type="ECO:0000313" key="4">
    <source>
        <dbReference type="Proteomes" id="UP001589789"/>
    </source>
</evidence>
<name>A0ABV6IQ15_9PROT</name>
<dbReference type="InterPro" id="IPR052559">
    <property type="entry name" value="V-haloperoxidase"/>
</dbReference>
<dbReference type="Proteomes" id="UP001589789">
    <property type="component" value="Unassembled WGS sequence"/>
</dbReference>
<dbReference type="Gene3D" id="1.10.606.20">
    <property type="match status" value="1"/>
</dbReference>
<dbReference type="EMBL" id="JBHLVZ010000002">
    <property type="protein sequence ID" value="MFC0384865.1"/>
    <property type="molecule type" value="Genomic_DNA"/>
</dbReference>
<dbReference type="SUPFAM" id="SSF48317">
    <property type="entry name" value="Acid phosphatase/Vanadium-dependent haloperoxidase"/>
    <property type="match status" value="1"/>
</dbReference>
<sequence>MTPVRPVSAAPRRTILGAGASLLARPALLLPAFAPAALAQPVPAQADPRAAPGMSRTAARGPAQDDFLFRWMVVADRLASDPQTTQWPRAHTIAMVAIAIHDALNAIEPRYRRWAPRGRGEPRAAGASPLAAMSMAAFSVLARRHIASTRSAEVEALLQEALARVPSASGRSAGVALGSAIGTATLDRAGPSPEKRAFPVSDAEGRWRPTPPLPLLGITYVDQPMLFPDNASLRGPPPPDITSARFRAEVEEVRRMGGAGETGRSAAQTEAASFWVPQSLQRNLHRFLLLRLASQPPAGGLWEEARMNAVLAVAFADNDVLLFAEKLHYLFWRPVTVINAGCPGLRPDPSWTTLLPTPPHPEYPSGHSADFATGAAVLTGLLGEGPVAYQAVDRAGQPIREFPSLAAASEECSESRIWAGAHFRSALVEGQRIGRAVAARALQQVPALR</sequence>
<dbReference type="InterPro" id="IPR000326">
    <property type="entry name" value="PAP2/HPO"/>
</dbReference>
<organism evidence="3 4">
    <name type="scientific">Muricoccus vinaceus</name>
    <dbReference type="NCBI Taxonomy" id="424704"/>
    <lineage>
        <taxon>Bacteria</taxon>
        <taxon>Pseudomonadati</taxon>
        <taxon>Pseudomonadota</taxon>
        <taxon>Alphaproteobacteria</taxon>
        <taxon>Acetobacterales</taxon>
        <taxon>Roseomonadaceae</taxon>
        <taxon>Muricoccus</taxon>
    </lineage>
</organism>
<feature type="chain" id="PRO_5045336808" evidence="1">
    <location>
        <begin position="40"/>
        <end position="449"/>
    </location>
</feature>
<keyword evidence="1" id="KW-0732">Signal</keyword>
<feature type="signal peptide" evidence="1">
    <location>
        <begin position="1"/>
        <end position="39"/>
    </location>
</feature>
<dbReference type="PANTHER" id="PTHR34599:SF1">
    <property type="entry name" value="PHOSPHATIDIC ACID PHOSPHATASE TYPE 2_HALOPEROXIDASE DOMAIN-CONTAINING PROTEIN"/>
    <property type="match status" value="1"/>
</dbReference>
<evidence type="ECO:0000313" key="3">
    <source>
        <dbReference type="EMBL" id="MFC0384865.1"/>
    </source>
</evidence>
<protein>
    <submittedName>
        <fullName evidence="3">Phosphatase PAP2 family protein</fullName>
    </submittedName>
</protein>